<dbReference type="InterPro" id="IPR001647">
    <property type="entry name" value="HTH_TetR"/>
</dbReference>
<evidence type="ECO:0000313" key="5">
    <source>
        <dbReference type="Proteomes" id="UP000051412"/>
    </source>
</evidence>
<proteinExistence type="predicted"/>
<keyword evidence="5" id="KW-1185">Reference proteome</keyword>
<dbReference type="InterPro" id="IPR009057">
    <property type="entry name" value="Homeodomain-like_sf"/>
</dbReference>
<keyword evidence="1 2" id="KW-0238">DNA-binding</keyword>
<dbReference type="GO" id="GO:0003677">
    <property type="term" value="F:DNA binding"/>
    <property type="evidence" value="ECO:0007669"/>
    <property type="project" value="UniProtKB-UniRule"/>
</dbReference>
<gene>
    <name evidence="4" type="ORF">FD32_GL000876</name>
</gene>
<dbReference type="PATRIC" id="fig|1423782.4.peg.906"/>
<feature type="DNA-binding region" description="H-T-H motif" evidence="2">
    <location>
        <begin position="37"/>
        <end position="56"/>
    </location>
</feature>
<dbReference type="Pfam" id="PF00440">
    <property type="entry name" value="TetR_N"/>
    <property type="match status" value="1"/>
</dbReference>
<dbReference type="PANTHER" id="PTHR43479:SF7">
    <property type="entry name" value="TETR-FAMILY TRANSCRIPTIONAL REGULATOR"/>
    <property type="match status" value="1"/>
</dbReference>
<dbReference type="Proteomes" id="UP000051412">
    <property type="component" value="Unassembled WGS sequence"/>
</dbReference>
<dbReference type="PROSITE" id="PS50977">
    <property type="entry name" value="HTH_TETR_2"/>
    <property type="match status" value="1"/>
</dbReference>
<dbReference type="AlphaFoldDB" id="A0A0R1X4Z2"/>
<evidence type="ECO:0000259" key="3">
    <source>
        <dbReference type="PROSITE" id="PS50977"/>
    </source>
</evidence>
<sequence>MKGDVQMAEDLRVMRTKRSIKVAFAKLVNEKGFANVTVKGIAERAIINRQTFYNYYQDKYDLTEQLNDEYLAVFKRIIAKRLANIQPENHRLPLLSDLYQSDEFSVLWDSREILRALLSIQYDQNSFSARLQKLFIQMLQKQLPVELSDIDITIIGSLYIDMVTFVVKNNVKLTDQELAKLRKILNLIVQ</sequence>
<feature type="domain" description="HTH tetR-type" evidence="3">
    <location>
        <begin position="14"/>
        <end position="74"/>
    </location>
</feature>
<name>A0A0R1X4Z2_9LACO</name>
<accession>A0A0R1X4Z2</accession>
<comment type="caution">
    <text evidence="4">The sequence shown here is derived from an EMBL/GenBank/DDBJ whole genome shotgun (WGS) entry which is preliminary data.</text>
</comment>
<evidence type="ECO:0000313" key="4">
    <source>
        <dbReference type="EMBL" id="KRM25351.1"/>
    </source>
</evidence>
<dbReference type="PANTHER" id="PTHR43479">
    <property type="entry name" value="ACREF/ENVCD OPERON REPRESSOR-RELATED"/>
    <property type="match status" value="1"/>
</dbReference>
<dbReference type="Gene3D" id="1.10.357.10">
    <property type="entry name" value="Tetracycline Repressor, domain 2"/>
    <property type="match status" value="1"/>
</dbReference>
<dbReference type="InterPro" id="IPR050624">
    <property type="entry name" value="HTH-type_Tx_Regulator"/>
</dbReference>
<protein>
    <recommendedName>
        <fullName evidence="3">HTH tetR-type domain-containing protein</fullName>
    </recommendedName>
</protein>
<organism evidence="4 5">
    <name type="scientific">Limosilactobacillus panis DSM 6035</name>
    <dbReference type="NCBI Taxonomy" id="1423782"/>
    <lineage>
        <taxon>Bacteria</taxon>
        <taxon>Bacillati</taxon>
        <taxon>Bacillota</taxon>
        <taxon>Bacilli</taxon>
        <taxon>Lactobacillales</taxon>
        <taxon>Lactobacillaceae</taxon>
        <taxon>Limosilactobacillus</taxon>
    </lineage>
</organism>
<evidence type="ECO:0000256" key="1">
    <source>
        <dbReference type="ARBA" id="ARBA00023125"/>
    </source>
</evidence>
<dbReference type="EMBL" id="AZGM01000128">
    <property type="protein sequence ID" value="KRM25351.1"/>
    <property type="molecule type" value="Genomic_DNA"/>
</dbReference>
<evidence type="ECO:0000256" key="2">
    <source>
        <dbReference type="PROSITE-ProRule" id="PRU00335"/>
    </source>
</evidence>
<dbReference type="STRING" id="1423782.FD32_GL000876"/>
<reference evidence="4 5" key="1">
    <citation type="journal article" date="2015" name="Genome Announc.">
        <title>Expanding the biotechnology potential of lactobacilli through comparative genomics of 213 strains and associated genera.</title>
        <authorList>
            <person name="Sun Z."/>
            <person name="Harris H.M."/>
            <person name="McCann A."/>
            <person name="Guo C."/>
            <person name="Argimon S."/>
            <person name="Zhang W."/>
            <person name="Yang X."/>
            <person name="Jeffery I.B."/>
            <person name="Cooney J.C."/>
            <person name="Kagawa T.F."/>
            <person name="Liu W."/>
            <person name="Song Y."/>
            <person name="Salvetti E."/>
            <person name="Wrobel A."/>
            <person name="Rasinkangas P."/>
            <person name="Parkhill J."/>
            <person name="Rea M.C."/>
            <person name="O'Sullivan O."/>
            <person name="Ritari J."/>
            <person name="Douillard F.P."/>
            <person name="Paul Ross R."/>
            <person name="Yang R."/>
            <person name="Briner A.E."/>
            <person name="Felis G.E."/>
            <person name="de Vos W.M."/>
            <person name="Barrangou R."/>
            <person name="Klaenhammer T.R."/>
            <person name="Caufield P.W."/>
            <person name="Cui Y."/>
            <person name="Zhang H."/>
            <person name="O'Toole P.W."/>
        </authorList>
    </citation>
    <scope>NUCLEOTIDE SEQUENCE [LARGE SCALE GENOMIC DNA]</scope>
    <source>
        <strain evidence="4 5">DSM 6035</strain>
    </source>
</reference>
<dbReference type="SUPFAM" id="SSF46689">
    <property type="entry name" value="Homeodomain-like"/>
    <property type="match status" value="1"/>
</dbReference>